<accession>A0A7T0G4C9</accession>
<dbReference type="SUPFAM" id="SSF89095">
    <property type="entry name" value="GatB/YqeY motif"/>
    <property type="match status" value="1"/>
</dbReference>
<dbReference type="NCBIfam" id="NF004015">
    <property type="entry name" value="PRK05477.1-5"/>
    <property type="match status" value="1"/>
</dbReference>
<evidence type="ECO:0000256" key="6">
    <source>
        <dbReference type="ARBA" id="ARBA00022840"/>
    </source>
</evidence>
<dbReference type="Gene3D" id="1.10.10.410">
    <property type="match status" value="1"/>
</dbReference>
<dbReference type="Gene3D" id="1.10.150.380">
    <property type="entry name" value="GatB domain, N-terminal subdomain"/>
    <property type="match status" value="1"/>
</dbReference>
<dbReference type="InterPro" id="IPR003789">
    <property type="entry name" value="Asn/Gln_tRNA_amidoTrase-B-like"/>
</dbReference>
<evidence type="ECO:0000256" key="8">
    <source>
        <dbReference type="ARBA" id="ARBA00024799"/>
    </source>
</evidence>
<evidence type="ECO:0000256" key="2">
    <source>
        <dbReference type="ARBA" id="ARBA00011123"/>
    </source>
</evidence>
<evidence type="ECO:0000256" key="5">
    <source>
        <dbReference type="ARBA" id="ARBA00022741"/>
    </source>
</evidence>
<dbReference type="NCBIfam" id="NF004014">
    <property type="entry name" value="PRK05477.1-4"/>
    <property type="match status" value="1"/>
</dbReference>
<dbReference type="PROSITE" id="PS01234">
    <property type="entry name" value="GATB"/>
    <property type="match status" value="1"/>
</dbReference>
<comment type="similarity">
    <text evidence="1 11">Belongs to the GatB/GatE family. GatB subfamily.</text>
</comment>
<name>A0A7T0G4C9_9BACT</name>
<dbReference type="InterPro" id="IPR004413">
    <property type="entry name" value="GatB"/>
</dbReference>
<dbReference type="FunFam" id="1.10.10.410:FF:000001">
    <property type="entry name" value="Aspartyl/glutamyl-tRNA(Asn/Gln) amidotransferase subunit B"/>
    <property type="match status" value="1"/>
</dbReference>
<evidence type="ECO:0000259" key="12">
    <source>
        <dbReference type="SMART" id="SM00845"/>
    </source>
</evidence>
<dbReference type="PANTHER" id="PTHR11659">
    <property type="entry name" value="GLUTAMYL-TRNA GLN AMIDOTRANSFERASE SUBUNIT B MITOCHONDRIAL AND PROKARYOTIC PET112-RELATED"/>
    <property type="match status" value="1"/>
</dbReference>
<dbReference type="NCBIfam" id="NF004012">
    <property type="entry name" value="PRK05477.1-2"/>
    <property type="match status" value="1"/>
</dbReference>
<dbReference type="EC" id="6.3.5.-" evidence="11"/>
<comment type="subunit">
    <text evidence="2 11">Heterotrimer of A, B and C subunits.</text>
</comment>
<comment type="catalytic activity">
    <reaction evidence="10 11">
        <text>L-glutamyl-tRNA(Gln) + L-glutamine + ATP + H2O = L-glutaminyl-tRNA(Gln) + L-glutamate + ADP + phosphate + H(+)</text>
        <dbReference type="Rhea" id="RHEA:17521"/>
        <dbReference type="Rhea" id="RHEA-COMP:9681"/>
        <dbReference type="Rhea" id="RHEA-COMP:9684"/>
        <dbReference type="ChEBI" id="CHEBI:15377"/>
        <dbReference type="ChEBI" id="CHEBI:15378"/>
        <dbReference type="ChEBI" id="CHEBI:29985"/>
        <dbReference type="ChEBI" id="CHEBI:30616"/>
        <dbReference type="ChEBI" id="CHEBI:43474"/>
        <dbReference type="ChEBI" id="CHEBI:58359"/>
        <dbReference type="ChEBI" id="CHEBI:78520"/>
        <dbReference type="ChEBI" id="CHEBI:78521"/>
        <dbReference type="ChEBI" id="CHEBI:456216"/>
    </reaction>
</comment>
<dbReference type="InterPro" id="IPR023168">
    <property type="entry name" value="GatB_Yqey_C_2"/>
</dbReference>
<comment type="catalytic activity">
    <reaction evidence="9 11">
        <text>L-aspartyl-tRNA(Asn) + L-glutamine + ATP + H2O = L-asparaginyl-tRNA(Asn) + L-glutamate + ADP + phosphate + 2 H(+)</text>
        <dbReference type="Rhea" id="RHEA:14513"/>
        <dbReference type="Rhea" id="RHEA-COMP:9674"/>
        <dbReference type="Rhea" id="RHEA-COMP:9677"/>
        <dbReference type="ChEBI" id="CHEBI:15377"/>
        <dbReference type="ChEBI" id="CHEBI:15378"/>
        <dbReference type="ChEBI" id="CHEBI:29985"/>
        <dbReference type="ChEBI" id="CHEBI:30616"/>
        <dbReference type="ChEBI" id="CHEBI:43474"/>
        <dbReference type="ChEBI" id="CHEBI:58359"/>
        <dbReference type="ChEBI" id="CHEBI:78515"/>
        <dbReference type="ChEBI" id="CHEBI:78516"/>
        <dbReference type="ChEBI" id="CHEBI:456216"/>
    </reaction>
</comment>
<dbReference type="InterPro" id="IPR018027">
    <property type="entry name" value="Asn/Gln_amidotransferase"/>
</dbReference>
<dbReference type="SUPFAM" id="SSF55931">
    <property type="entry name" value="Glutamine synthetase/guanido kinase"/>
    <property type="match status" value="1"/>
</dbReference>
<evidence type="ECO:0000256" key="9">
    <source>
        <dbReference type="ARBA" id="ARBA00047380"/>
    </source>
</evidence>
<dbReference type="NCBIfam" id="TIGR00133">
    <property type="entry name" value="gatB"/>
    <property type="match status" value="1"/>
</dbReference>
<evidence type="ECO:0000256" key="10">
    <source>
        <dbReference type="ARBA" id="ARBA00047913"/>
    </source>
</evidence>
<dbReference type="InterPro" id="IPR006075">
    <property type="entry name" value="Asn/Gln-tRNA_Trfase_suB/E_cat"/>
</dbReference>
<dbReference type="InterPro" id="IPR017958">
    <property type="entry name" value="Gln-tRNA_amidoTrfase_suB_CS"/>
</dbReference>
<dbReference type="Proteomes" id="UP000594464">
    <property type="component" value="Chromosome"/>
</dbReference>
<dbReference type="HAMAP" id="MF_00121">
    <property type="entry name" value="GatB"/>
    <property type="match status" value="1"/>
</dbReference>
<dbReference type="Pfam" id="PF02934">
    <property type="entry name" value="GatB_N"/>
    <property type="match status" value="1"/>
</dbReference>
<dbReference type="FunFam" id="1.10.150.380:FF:000001">
    <property type="entry name" value="Aspartyl/glutamyl-tRNA(Asn/Gln) amidotransferase subunit B"/>
    <property type="match status" value="1"/>
</dbReference>
<evidence type="ECO:0000256" key="11">
    <source>
        <dbReference type="HAMAP-Rule" id="MF_00121"/>
    </source>
</evidence>
<comment type="function">
    <text evidence="8 11">Allows the formation of correctly charged Asn-tRNA(Asn) or Gln-tRNA(Gln) through the transamidation of misacylated Asp-tRNA(Asn) or Glu-tRNA(Gln) in organisms which lack either or both of asparaginyl-tRNA or glutaminyl-tRNA synthetases. The reaction takes place in the presence of glutamine and ATP through an activated phospho-Asp-tRNA(Asn) or phospho-Glu-tRNA(Gln).</text>
</comment>
<dbReference type="EMBL" id="CP048620">
    <property type="protein sequence ID" value="QPJ66350.1"/>
    <property type="molecule type" value="Genomic_DNA"/>
</dbReference>
<evidence type="ECO:0000256" key="4">
    <source>
        <dbReference type="ARBA" id="ARBA00022598"/>
    </source>
</evidence>
<sequence length="478" mass="53302">MNYEVVIGLEVHTQMKTRTKIFCSCSTQFGQAPNENTCPICLGLPGVLPVLNKQAVDYAIAACIATHCEVQETSRFDRKNYFYPDLPKGYQISQFALPIGLRGRVNITVDGVDKRIGITRIHMEEDAGKSIHGENLGSPGKSYVDYNRTGVPLIEIVSEPELRSAEEAKAYLIELRSILQYAGVSDCNMEEGSFRCDANVSLRPVGQEAFGTRAEIKNLNSFRFIQKAIEYETDRQGRILDQGDVVVQETRLYDSDRGVTFSMRSKEEAHDYRYFSEPDLVPIVLKQEMIDAIRSGIQELPEEKRDRYTRELEIPDYDARVLTATPALADYFESCVQSGAQAKTASNWIMGDLLGKLNKENKDIVDCPVPAPAFSELLKMIDDQTVSGKIAKTVFEEMYASGKSAPQIVEEKGMTQISDEGSIETWVDEVIAANPGQAEEFRNGKEKLLGFFVGQVMKASKGQANPALLNKIIKEKLS</sequence>
<dbReference type="InterPro" id="IPR014746">
    <property type="entry name" value="Gln_synth/guanido_kin_cat_dom"/>
</dbReference>
<dbReference type="GO" id="GO:0006412">
    <property type="term" value="P:translation"/>
    <property type="evidence" value="ECO:0007669"/>
    <property type="project" value="UniProtKB-UniRule"/>
</dbReference>
<keyword evidence="13" id="KW-0808">Transferase</keyword>
<reference evidence="14" key="1">
    <citation type="submission" date="2020-02" db="EMBL/GenBank/DDBJ databases">
        <title>Genomic and physiological characterization of two novel Nitrospinaceae genera.</title>
        <authorList>
            <person name="Mueller A.J."/>
            <person name="Jung M.-Y."/>
            <person name="Strachan C.R."/>
            <person name="Herbold C.W."/>
            <person name="Kirkegaard R.H."/>
            <person name="Daims H."/>
        </authorList>
    </citation>
    <scope>NUCLEOTIDE SEQUENCE [LARGE SCALE GENOMIC DNA]</scope>
</reference>
<dbReference type="GO" id="GO:0070681">
    <property type="term" value="P:glutaminyl-tRNAGln biosynthesis via transamidation"/>
    <property type="evidence" value="ECO:0007669"/>
    <property type="project" value="TreeGrafter"/>
</dbReference>
<organism evidence="13 14">
    <name type="scientific">Candidatus Nitrohelix vancouverensis</name>
    <dbReference type="NCBI Taxonomy" id="2705534"/>
    <lineage>
        <taxon>Bacteria</taxon>
        <taxon>Pseudomonadati</taxon>
        <taxon>Nitrospinota/Tectimicrobiota group</taxon>
        <taxon>Nitrospinota</taxon>
        <taxon>Nitrospinia</taxon>
        <taxon>Nitrospinales</taxon>
        <taxon>Nitrospinaceae</taxon>
        <taxon>Candidatus Nitrohelix</taxon>
    </lineage>
</organism>
<keyword evidence="5 11" id="KW-0547">Nucleotide-binding</keyword>
<dbReference type="GO" id="GO:0050567">
    <property type="term" value="F:glutaminyl-tRNA synthase (glutamine-hydrolyzing) activity"/>
    <property type="evidence" value="ECO:0007669"/>
    <property type="project" value="UniProtKB-UniRule"/>
</dbReference>
<evidence type="ECO:0000256" key="3">
    <source>
        <dbReference type="ARBA" id="ARBA00016923"/>
    </source>
</evidence>
<gene>
    <name evidence="11 13" type="primary">gatB</name>
    <name evidence="13" type="ORF">G3M78_13475</name>
</gene>
<keyword evidence="7 11" id="KW-0648">Protein biosynthesis</keyword>
<proteinExistence type="inferred from homology"/>
<evidence type="ECO:0000256" key="1">
    <source>
        <dbReference type="ARBA" id="ARBA00005306"/>
    </source>
</evidence>
<evidence type="ECO:0000313" key="14">
    <source>
        <dbReference type="Proteomes" id="UP000594464"/>
    </source>
</evidence>
<dbReference type="PANTHER" id="PTHR11659:SF0">
    <property type="entry name" value="GLUTAMYL-TRNA(GLN) AMIDOTRANSFERASE SUBUNIT B, MITOCHONDRIAL"/>
    <property type="match status" value="1"/>
</dbReference>
<dbReference type="Pfam" id="PF02637">
    <property type="entry name" value="GatB_Yqey"/>
    <property type="match status" value="1"/>
</dbReference>
<protein>
    <recommendedName>
        <fullName evidence="3 11">Aspartyl/glutamyl-tRNA(Asn/Gln) amidotransferase subunit B</fullName>
        <shortName evidence="11">Asp/Glu-ADT subunit B</shortName>
        <ecNumber evidence="11">6.3.5.-</ecNumber>
    </recommendedName>
</protein>
<feature type="domain" description="Asn/Gln amidotransferase" evidence="12">
    <location>
        <begin position="330"/>
        <end position="477"/>
    </location>
</feature>
<dbReference type="GO" id="GO:0005524">
    <property type="term" value="F:ATP binding"/>
    <property type="evidence" value="ECO:0007669"/>
    <property type="project" value="UniProtKB-KW"/>
</dbReference>
<keyword evidence="4 11" id="KW-0436">Ligase</keyword>
<dbReference type="GO" id="GO:0016740">
    <property type="term" value="F:transferase activity"/>
    <property type="evidence" value="ECO:0007669"/>
    <property type="project" value="UniProtKB-KW"/>
</dbReference>
<dbReference type="AlphaFoldDB" id="A0A7T0G4C9"/>
<evidence type="ECO:0000256" key="7">
    <source>
        <dbReference type="ARBA" id="ARBA00022917"/>
    </source>
</evidence>
<evidence type="ECO:0000313" key="13">
    <source>
        <dbReference type="EMBL" id="QPJ66350.1"/>
    </source>
</evidence>
<dbReference type="KEGG" id="nva:G3M78_13475"/>
<dbReference type="InterPro" id="IPR017959">
    <property type="entry name" value="Asn/Gln-tRNA_amidoTrfase_suB/E"/>
</dbReference>
<dbReference type="InterPro" id="IPR042114">
    <property type="entry name" value="GatB_C_1"/>
</dbReference>
<keyword evidence="6 11" id="KW-0067">ATP-binding</keyword>
<dbReference type="SMART" id="SM00845">
    <property type="entry name" value="GatB_Yqey"/>
    <property type="match status" value="1"/>
</dbReference>